<reference evidence="1" key="1">
    <citation type="submission" date="2014-12" db="EMBL/GenBank/DDBJ databases">
        <title>Insight into the proteome of Arion vulgaris.</title>
        <authorList>
            <person name="Aradska J."/>
            <person name="Bulat T."/>
            <person name="Smidak R."/>
            <person name="Sarate P."/>
            <person name="Gangsoo J."/>
            <person name="Sialana F."/>
            <person name="Bilban M."/>
            <person name="Lubec G."/>
        </authorList>
    </citation>
    <scope>NUCLEOTIDE SEQUENCE</scope>
    <source>
        <tissue evidence="1">Skin</tissue>
    </source>
</reference>
<organism evidence="1">
    <name type="scientific">Arion vulgaris</name>
    <dbReference type="NCBI Taxonomy" id="1028688"/>
    <lineage>
        <taxon>Eukaryota</taxon>
        <taxon>Metazoa</taxon>
        <taxon>Spiralia</taxon>
        <taxon>Lophotrochozoa</taxon>
        <taxon>Mollusca</taxon>
        <taxon>Gastropoda</taxon>
        <taxon>Heterobranchia</taxon>
        <taxon>Euthyneura</taxon>
        <taxon>Panpulmonata</taxon>
        <taxon>Eupulmonata</taxon>
        <taxon>Stylommatophora</taxon>
        <taxon>Helicina</taxon>
        <taxon>Arionoidea</taxon>
        <taxon>Arionidae</taxon>
        <taxon>Arion</taxon>
    </lineage>
</organism>
<evidence type="ECO:0000313" key="1">
    <source>
        <dbReference type="EMBL" id="CEK92931.1"/>
    </source>
</evidence>
<dbReference type="AlphaFoldDB" id="A0A0B7BKT4"/>
<sequence length="64" mass="7464">METKENAEIILCISSSHQLHLQHLWQGLPLKIMPFRHKRRCDSAHNRRCDSAQNRLCDSIPIVS</sequence>
<name>A0A0B7BKT4_9EUPU</name>
<gene>
    <name evidence="1" type="primary">ORF191010</name>
</gene>
<proteinExistence type="predicted"/>
<dbReference type="EMBL" id="HACG01046066">
    <property type="protein sequence ID" value="CEK92931.1"/>
    <property type="molecule type" value="Transcribed_RNA"/>
</dbReference>
<accession>A0A0B7BKT4</accession>
<protein>
    <submittedName>
        <fullName evidence="1">Uncharacterized protein</fullName>
    </submittedName>
</protein>